<dbReference type="PATRIC" id="fig|1502292.3.peg.994"/>
<accession>A0A081S5M5</accession>
<dbReference type="Proteomes" id="UP000028027">
    <property type="component" value="Unassembled WGS sequence"/>
</dbReference>
<keyword evidence="1" id="KW-0175">Coiled coil</keyword>
<reference evidence="2 3" key="1">
    <citation type="submission" date="2014-06" db="EMBL/GenBank/DDBJ databases">
        <authorList>
            <person name="Ngugi D.K."/>
            <person name="Blom J."/>
            <person name="Alam I."/>
            <person name="Rashid M."/>
            <person name="Ba Alawi W."/>
            <person name="Zhang G."/>
            <person name="Hikmawan T."/>
            <person name="Guan Y."/>
            <person name="Antunes A."/>
            <person name="Siam R."/>
            <person name="Eldorry H."/>
            <person name="Bajic V."/>
            <person name="Stingl U."/>
        </authorList>
    </citation>
    <scope>NUCLEOTIDE SEQUENCE [LARGE SCALE GENOMIC DNA]</scope>
    <source>
        <strain evidence="2">SCGC AAA799-E16</strain>
    </source>
</reference>
<feature type="coiled-coil region" evidence="1">
    <location>
        <begin position="38"/>
        <end position="65"/>
    </location>
</feature>
<organism evidence="2 3">
    <name type="scientific">Marine Group I thaumarchaeote SCGC AAA799-E16</name>
    <dbReference type="NCBI Taxonomy" id="1502292"/>
    <lineage>
        <taxon>Archaea</taxon>
        <taxon>Nitrososphaerota</taxon>
        <taxon>Marine Group I</taxon>
    </lineage>
</organism>
<name>A0A081S5M5_9ARCH</name>
<evidence type="ECO:0000256" key="1">
    <source>
        <dbReference type="SAM" id="Coils"/>
    </source>
</evidence>
<proteinExistence type="predicted"/>
<dbReference type="AlphaFoldDB" id="A0A081S5M5"/>
<dbReference type="EMBL" id="JNVL01000013">
    <property type="protein sequence ID" value="KER06228.1"/>
    <property type="molecule type" value="Genomic_DNA"/>
</dbReference>
<gene>
    <name evidence="2" type="ORF">AAA799E16_01074</name>
</gene>
<protein>
    <submittedName>
        <fullName evidence="2">Uncharacterized protein</fullName>
    </submittedName>
</protein>
<evidence type="ECO:0000313" key="2">
    <source>
        <dbReference type="EMBL" id="KER06228.1"/>
    </source>
</evidence>
<keyword evidence="3" id="KW-1185">Reference proteome</keyword>
<sequence length="69" mass="7934">MNDDEKGKRFLELIDEQNNVQWSIVAKLSSLISSKWDSADLQKEIEELVEKHTSITKELNSLDENSSIL</sequence>
<comment type="caution">
    <text evidence="2">The sequence shown here is derived from an EMBL/GenBank/DDBJ whole genome shotgun (WGS) entry which is preliminary data.</text>
</comment>
<evidence type="ECO:0000313" key="3">
    <source>
        <dbReference type="Proteomes" id="UP000028027"/>
    </source>
</evidence>